<dbReference type="eggNOG" id="COG1127">
    <property type="taxonomic scope" value="Bacteria"/>
</dbReference>
<gene>
    <name evidence="5" type="ORF">HMPREF3226_02513</name>
</gene>
<dbReference type="InterPro" id="IPR027417">
    <property type="entry name" value="P-loop_NTPase"/>
</dbReference>
<sequence length="254" mass="28708">MITVKHLYKSFGEKEVLRDINTVFEDGKINFIIGQSGAGKTVLMQNLVGLLEPTSGEVLYDSRNFVNMSKKDKILMRREMGMIFQGSALFDSLTVLENVQFPLDMFSNMTLRDRQRKAMECIERVNLNGAEHKYPGEISGGMQKRVAIARAVVMNPKYLFCDEPNSGLDPKTSLIIDELLSGITKDFNITTIINTHDMNSVMGIGENILFIADGRKEWQGNKDTIISSHNKKLNDLVFASDLFKKVKEVEMEDK</sequence>
<dbReference type="InterPro" id="IPR017871">
    <property type="entry name" value="ABC_transporter-like_CS"/>
</dbReference>
<dbReference type="PATRIC" id="fig|28128.5.peg.2581"/>
<dbReference type="GO" id="GO:0016887">
    <property type="term" value="F:ATP hydrolysis activity"/>
    <property type="evidence" value="ECO:0007669"/>
    <property type="project" value="InterPro"/>
</dbReference>
<evidence type="ECO:0000313" key="5">
    <source>
        <dbReference type="EMBL" id="KXA33443.1"/>
    </source>
</evidence>
<organism evidence="5 6">
    <name type="scientific">Prevotella corporis</name>
    <dbReference type="NCBI Taxonomy" id="28128"/>
    <lineage>
        <taxon>Bacteria</taxon>
        <taxon>Pseudomonadati</taxon>
        <taxon>Bacteroidota</taxon>
        <taxon>Bacteroidia</taxon>
        <taxon>Bacteroidales</taxon>
        <taxon>Prevotellaceae</taxon>
        <taxon>Prevotella</taxon>
    </lineage>
</organism>
<evidence type="ECO:0000313" key="6">
    <source>
        <dbReference type="Proteomes" id="UP000070533"/>
    </source>
</evidence>
<dbReference type="GO" id="GO:0005524">
    <property type="term" value="F:ATP binding"/>
    <property type="evidence" value="ECO:0007669"/>
    <property type="project" value="UniProtKB-KW"/>
</dbReference>
<feature type="domain" description="ABC transporter" evidence="4">
    <location>
        <begin position="2"/>
        <end position="238"/>
    </location>
</feature>
<dbReference type="PROSITE" id="PS50893">
    <property type="entry name" value="ABC_TRANSPORTER_2"/>
    <property type="match status" value="1"/>
</dbReference>
<dbReference type="Gene3D" id="3.40.50.300">
    <property type="entry name" value="P-loop containing nucleotide triphosphate hydrolases"/>
    <property type="match status" value="1"/>
</dbReference>
<dbReference type="Proteomes" id="UP000070533">
    <property type="component" value="Unassembled WGS sequence"/>
</dbReference>
<dbReference type="STRING" id="28128.HMPREF3226_02513"/>
<proteinExistence type="predicted"/>
<keyword evidence="6" id="KW-1185">Reference proteome</keyword>
<accession>A0A133PVQ5</accession>
<dbReference type="RefSeq" id="WP_025875251.1">
    <property type="nucleotide sequence ID" value="NZ_BAAAXP010000085.1"/>
</dbReference>
<dbReference type="AlphaFoldDB" id="A0A133PVQ5"/>
<dbReference type="PROSITE" id="PS00211">
    <property type="entry name" value="ABC_TRANSPORTER_1"/>
    <property type="match status" value="1"/>
</dbReference>
<dbReference type="PANTHER" id="PTHR43023:SF6">
    <property type="entry name" value="INTERMEMBRANE PHOSPHOLIPID TRANSPORT SYSTEM ATP-BINDING PROTEIN MLAF"/>
    <property type="match status" value="1"/>
</dbReference>
<keyword evidence="2" id="KW-0547">Nucleotide-binding</keyword>
<reference evidence="6" key="1">
    <citation type="submission" date="2016-01" db="EMBL/GenBank/DDBJ databases">
        <authorList>
            <person name="Mitreva M."/>
            <person name="Pepin K.H."/>
            <person name="Mihindukulasuriya K.A."/>
            <person name="Fulton R."/>
            <person name="Fronick C."/>
            <person name="O'Laughlin M."/>
            <person name="Miner T."/>
            <person name="Herter B."/>
            <person name="Rosa B.A."/>
            <person name="Cordes M."/>
            <person name="Tomlinson C."/>
            <person name="Wollam A."/>
            <person name="Palsikar V.B."/>
            <person name="Mardis E.R."/>
            <person name="Wilson R.K."/>
        </authorList>
    </citation>
    <scope>NUCLEOTIDE SEQUENCE [LARGE SCALE GENOMIC DNA]</scope>
    <source>
        <strain evidence="6">MJR7716</strain>
    </source>
</reference>
<evidence type="ECO:0000256" key="2">
    <source>
        <dbReference type="ARBA" id="ARBA00022741"/>
    </source>
</evidence>
<protein>
    <submittedName>
        <fullName evidence="5">ABC transporter, ATP-binding protein</fullName>
    </submittedName>
</protein>
<name>A0A133PVQ5_9BACT</name>
<evidence type="ECO:0000259" key="4">
    <source>
        <dbReference type="PROSITE" id="PS50893"/>
    </source>
</evidence>
<keyword evidence="3 5" id="KW-0067">ATP-binding</keyword>
<dbReference type="SMART" id="SM00382">
    <property type="entry name" value="AAA"/>
    <property type="match status" value="1"/>
</dbReference>
<keyword evidence="1" id="KW-0813">Transport</keyword>
<dbReference type="PANTHER" id="PTHR43023">
    <property type="entry name" value="PROTEIN TRIGALACTOSYLDIACYLGLYCEROL 3, CHLOROPLASTIC"/>
    <property type="match status" value="1"/>
</dbReference>
<dbReference type="InterPro" id="IPR003439">
    <property type="entry name" value="ABC_transporter-like_ATP-bd"/>
</dbReference>
<evidence type="ECO:0000256" key="1">
    <source>
        <dbReference type="ARBA" id="ARBA00022448"/>
    </source>
</evidence>
<dbReference type="InterPro" id="IPR003593">
    <property type="entry name" value="AAA+_ATPase"/>
</dbReference>
<dbReference type="EMBL" id="LRQG01000222">
    <property type="protein sequence ID" value="KXA33443.1"/>
    <property type="molecule type" value="Genomic_DNA"/>
</dbReference>
<dbReference type="OrthoDB" id="9802264at2"/>
<dbReference type="SUPFAM" id="SSF52540">
    <property type="entry name" value="P-loop containing nucleoside triphosphate hydrolases"/>
    <property type="match status" value="1"/>
</dbReference>
<dbReference type="Pfam" id="PF00005">
    <property type="entry name" value="ABC_tran"/>
    <property type="match status" value="1"/>
</dbReference>
<evidence type="ECO:0000256" key="3">
    <source>
        <dbReference type="ARBA" id="ARBA00022840"/>
    </source>
</evidence>
<comment type="caution">
    <text evidence="5">The sequence shown here is derived from an EMBL/GenBank/DDBJ whole genome shotgun (WGS) entry which is preliminary data.</text>
</comment>